<dbReference type="AlphaFoldDB" id="A0A6C0FE05"/>
<protein>
    <submittedName>
        <fullName evidence="2">Uncharacterized protein</fullName>
    </submittedName>
</protein>
<evidence type="ECO:0000256" key="1">
    <source>
        <dbReference type="SAM" id="Phobius"/>
    </source>
</evidence>
<evidence type="ECO:0000313" key="2">
    <source>
        <dbReference type="EMBL" id="QHT37405.1"/>
    </source>
</evidence>
<accession>A0A6C0FE05</accession>
<keyword evidence="1" id="KW-0812">Transmembrane</keyword>
<reference evidence="2" key="1">
    <citation type="journal article" date="2020" name="Nature">
        <title>Giant virus diversity and host interactions through global metagenomics.</title>
        <authorList>
            <person name="Schulz F."/>
            <person name="Roux S."/>
            <person name="Paez-Espino D."/>
            <person name="Jungbluth S."/>
            <person name="Walsh D.A."/>
            <person name="Denef V.J."/>
            <person name="McMahon K.D."/>
            <person name="Konstantinidis K.T."/>
            <person name="Eloe-Fadrosh E.A."/>
            <person name="Kyrpides N.C."/>
            <person name="Woyke T."/>
        </authorList>
    </citation>
    <scope>NUCLEOTIDE SEQUENCE</scope>
    <source>
        <strain evidence="2">GVMAG-S-ERX555997-44</strain>
    </source>
</reference>
<proteinExistence type="predicted"/>
<sequence>MNITFGSIIYLFLIMIVLFSFTFIFMNMFIDINNYLNPKKGAVLEEFINVRMRTFEDNSFKEIILPNVNDYDLEIAIPVDQKLNATVQGNWGFNQDENGQGFSTGVYRDGYTADGSIFKGISEKRYKYMLDQGPYVIKYEVRKNKSNKYDVGIFINNKKVSFVENEGIPSGLIKYIGTNETLLNKKTDSTSEGRRTIDYLKFIPKSNLVKKKV</sequence>
<keyword evidence="1" id="KW-0472">Membrane</keyword>
<keyword evidence="1" id="KW-1133">Transmembrane helix</keyword>
<organism evidence="2">
    <name type="scientific">viral metagenome</name>
    <dbReference type="NCBI Taxonomy" id="1070528"/>
    <lineage>
        <taxon>unclassified sequences</taxon>
        <taxon>metagenomes</taxon>
        <taxon>organismal metagenomes</taxon>
    </lineage>
</organism>
<feature type="transmembrane region" description="Helical" evidence="1">
    <location>
        <begin position="6"/>
        <end position="30"/>
    </location>
</feature>
<dbReference type="EMBL" id="MN738796">
    <property type="protein sequence ID" value="QHT37405.1"/>
    <property type="molecule type" value="Genomic_DNA"/>
</dbReference>
<name>A0A6C0FE05_9ZZZZ</name>